<evidence type="ECO:0000256" key="2">
    <source>
        <dbReference type="ARBA" id="ARBA00022692"/>
    </source>
</evidence>
<dbReference type="InterPro" id="IPR036770">
    <property type="entry name" value="Ankyrin_rpt-contain_sf"/>
</dbReference>
<evidence type="ECO:0000256" key="6">
    <source>
        <dbReference type="ARBA" id="ARBA00023136"/>
    </source>
</evidence>
<feature type="repeat" description="ANK" evidence="7">
    <location>
        <begin position="45"/>
        <end position="67"/>
    </location>
</feature>
<evidence type="ECO:0000256" key="7">
    <source>
        <dbReference type="PROSITE-ProRule" id="PRU00023"/>
    </source>
</evidence>
<feature type="transmembrane region" description="Helical" evidence="8">
    <location>
        <begin position="510"/>
        <end position="527"/>
    </location>
</feature>
<evidence type="ECO:0000256" key="4">
    <source>
        <dbReference type="ARBA" id="ARBA00022989"/>
    </source>
</evidence>
<feature type="transmembrane region" description="Helical" evidence="8">
    <location>
        <begin position="478"/>
        <end position="498"/>
    </location>
</feature>
<dbReference type="SMART" id="SM00248">
    <property type="entry name" value="ANK"/>
    <property type="match status" value="7"/>
</dbReference>
<dbReference type="Proteomes" id="UP000824469">
    <property type="component" value="Unassembled WGS sequence"/>
</dbReference>
<reference evidence="10 11" key="1">
    <citation type="journal article" date="2021" name="Nat. Plants">
        <title>The Taxus genome provides insights into paclitaxel biosynthesis.</title>
        <authorList>
            <person name="Xiong X."/>
            <person name="Gou J."/>
            <person name="Liao Q."/>
            <person name="Li Y."/>
            <person name="Zhou Q."/>
            <person name="Bi G."/>
            <person name="Li C."/>
            <person name="Du R."/>
            <person name="Wang X."/>
            <person name="Sun T."/>
            <person name="Guo L."/>
            <person name="Liang H."/>
            <person name="Lu P."/>
            <person name="Wu Y."/>
            <person name="Zhang Z."/>
            <person name="Ro D.K."/>
            <person name="Shang Y."/>
            <person name="Huang S."/>
            <person name="Yan J."/>
        </authorList>
    </citation>
    <scope>NUCLEOTIDE SEQUENCE [LARGE SCALE GENOMIC DNA]</scope>
    <source>
        <strain evidence="10">Ta-2019</strain>
    </source>
</reference>
<name>A0AA38LC63_TAXCH</name>
<evidence type="ECO:0000256" key="5">
    <source>
        <dbReference type="ARBA" id="ARBA00023043"/>
    </source>
</evidence>
<feature type="repeat" description="ANK" evidence="7">
    <location>
        <begin position="86"/>
        <end position="108"/>
    </location>
</feature>
<dbReference type="InterPro" id="IPR002110">
    <property type="entry name" value="Ankyrin_rpt"/>
</dbReference>
<sequence>MDNAAHLCKGMDTRLYQAAESGNVKALNDLLDGCNLDVLHQVTPRGNTALHIAAYNGRFEFVKKLLEINQEDCEQGKEFLKAKNREGNTALHQGAMRGNDEVVKVLAEQTGCDLAHVTNGKGETALFKAAEEGHAHIVEVLSPLTPSQFDGRSSDDQTPLHRAVSKVHSDVIEKLLDKRPELVKQTDNCMRTALHMAALIPVIRPVSQFPLSVFEKDAHRKVHPIAKMLLEKDSSLCYRVDKNEQSALHLAAKVGNAWVVEEILKCGNDCIEMVDKDERNALHLVVRNALEIFSRAPNQLRLIISWFARTSLINGVDCHGQTPLDVTFDCENDDQVLFLAIRDYLLKSGADGKMLEAETILTRPTLVAKSMWKIETISENAVLIATVTFAAAFTLPGSLDSHTSTPALINVSLFKAFVIFDTLAFCSSIASAVLLIFALTEDPLLTYMSLGSLRVALISLAFTFGAAIHLVVAPECPWLALLVWSIVSISLIFTRGYSFHVKALTFLPRYKHLPYIIGELVLFPYYLGVALKYSTLDILYRGIIIPSLPWARKTIRRCFSLGKEDDISKKR</sequence>
<evidence type="ECO:0000256" key="8">
    <source>
        <dbReference type="SAM" id="Phobius"/>
    </source>
</evidence>
<feature type="transmembrane region" description="Helical" evidence="8">
    <location>
        <begin position="416"/>
        <end position="439"/>
    </location>
</feature>
<evidence type="ECO:0000313" key="11">
    <source>
        <dbReference type="Proteomes" id="UP000824469"/>
    </source>
</evidence>
<dbReference type="PROSITE" id="PS50297">
    <property type="entry name" value="ANK_REP_REGION"/>
    <property type="match status" value="2"/>
</dbReference>
<dbReference type="GO" id="GO:0005886">
    <property type="term" value="C:plasma membrane"/>
    <property type="evidence" value="ECO:0007669"/>
    <property type="project" value="TreeGrafter"/>
</dbReference>
<comment type="caution">
    <text evidence="10">The sequence shown here is derived from an EMBL/GenBank/DDBJ whole genome shotgun (WGS) entry which is preliminary data.</text>
</comment>
<proteinExistence type="predicted"/>
<feature type="transmembrane region" description="Helical" evidence="8">
    <location>
        <begin position="451"/>
        <end position="472"/>
    </location>
</feature>
<keyword evidence="6 8" id="KW-0472">Membrane</keyword>
<dbReference type="SUPFAM" id="SSF48403">
    <property type="entry name" value="Ankyrin repeat"/>
    <property type="match status" value="1"/>
</dbReference>
<feature type="repeat" description="ANK" evidence="7">
    <location>
        <begin position="155"/>
        <end position="187"/>
    </location>
</feature>
<dbReference type="EMBL" id="JAHRHJ020000005">
    <property type="protein sequence ID" value="KAH9316265.1"/>
    <property type="molecule type" value="Genomic_DNA"/>
</dbReference>
<dbReference type="Pfam" id="PF12796">
    <property type="entry name" value="Ank_2"/>
    <property type="match status" value="2"/>
</dbReference>
<dbReference type="PROSITE" id="PS50088">
    <property type="entry name" value="ANK_REPEAT"/>
    <property type="match status" value="3"/>
</dbReference>
<dbReference type="AlphaFoldDB" id="A0AA38LC63"/>
<dbReference type="Gene3D" id="1.25.40.20">
    <property type="entry name" value="Ankyrin repeat-containing domain"/>
    <property type="match status" value="3"/>
</dbReference>
<evidence type="ECO:0000256" key="1">
    <source>
        <dbReference type="ARBA" id="ARBA00004141"/>
    </source>
</evidence>
<organism evidence="10 11">
    <name type="scientific">Taxus chinensis</name>
    <name type="common">Chinese yew</name>
    <name type="synonym">Taxus wallichiana var. chinensis</name>
    <dbReference type="NCBI Taxonomy" id="29808"/>
    <lineage>
        <taxon>Eukaryota</taxon>
        <taxon>Viridiplantae</taxon>
        <taxon>Streptophyta</taxon>
        <taxon>Embryophyta</taxon>
        <taxon>Tracheophyta</taxon>
        <taxon>Spermatophyta</taxon>
        <taxon>Pinopsida</taxon>
        <taxon>Pinidae</taxon>
        <taxon>Conifers II</taxon>
        <taxon>Cupressales</taxon>
        <taxon>Taxaceae</taxon>
        <taxon>Taxus</taxon>
    </lineage>
</organism>
<protein>
    <recommendedName>
        <fullName evidence="9">PGG domain-containing protein</fullName>
    </recommendedName>
</protein>
<keyword evidence="3" id="KW-0677">Repeat</keyword>
<evidence type="ECO:0000256" key="3">
    <source>
        <dbReference type="ARBA" id="ARBA00022737"/>
    </source>
</evidence>
<keyword evidence="5 7" id="KW-0040">ANK repeat</keyword>
<feature type="domain" description="PGG" evidence="9">
    <location>
        <begin position="375"/>
        <end position="470"/>
    </location>
</feature>
<accession>A0AA38LC63</accession>
<dbReference type="PANTHER" id="PTHR24186:SF50">
    <property type="entry name" value="ANKYRIN REPEAT-CONTAINING PROTEIN ITN1-LIKE ISOFORM X1"/>
    <property type="match status" value="1"/>
</dbReference>
<dbReference type="InterPro" id="IPR026961">
    <property type="entry name" value="PGG_dom"/>
</dbReference>
<keyword evidence="11" id="KW-1185">Reference proteome</keyword>
<gene>
    <name evidence="10" type="ORF">KI387_024892</name>
</gene>
<dbReference type="Pfam" id="PF13962">
    <property type="entry name" value="PGG"/>
    <property type="match status" value="1"/>
</dbReference>
<dbReference type="PANTHER" id="PTHR24186">
    <property type="entry name" value="PROTEIN PHOSPHATASE 1 REGULATORY SUBUNIT"/>
    <property type="match status" value="1"/>
</dbReference>
<keyword evidence="2 8" id="KW-0812">Transmembrane</keyword>
<keyword evidence="4 8" id="KW-1133">Transmembrane helix</keyword>
<evidence type="ECO:0000313" key="10">
    <source>
        <dbReference type="EMBL" id="KAH9316265.1"/>
    </source>
</evidence>
<comment type="subcellular location">
    <subcellularLocation>
        <location evidence="1">Membrane</location>
        <topology evidence="1">Multi-pass membrane protein</topology>
    </subcellularLocation>
</comment>
<evidence type="ECO:0000259" key="9">
    <source>
        <dbReference type="Pfam" id="PF13962"/>
    </source>
</evidence>